<reference evidence="8 9" key="1">
    <citation type="journal article" date="2015" name="Nat. Commun.">
        <title>Lucilia cuprina genome unlocks parasitic fly biology to underpin future interventions.</title>
        <authorList>
            <person name="Anstead C.A."/>
            <person name="Korhonen P.K."/>
            <person name="Young N.D."/>
            <person name="Hall R.S."/>
            <person name="Jex A.R."/>
            <person name="Murali S.C."/>
            <person name="Hughes D.S."/>
            <person name="Lee S.F."/>
            <person name="Perry T."/>
            <person name="Stroehlein A.J."/>
            <person name="Ansell B.R."/>
            <person name="Breugelmans B."/>
            <person name="Hofmann A."/>
            <person name="Qu J."/>
            <person name="Dugan S."/>
            <person name="Lee S.L."/>
            <person name="Chao H."/>
            <person name="Dinh H."/>
            <person name="Han Y."/>
            <person name="Doddapaneni H.V."/>
            <person name="Worley K.C."/>
            <person name="Muzny D.M."/>
            <person name="Ioannidis P."/>
            <person name="Waterhouse R.M."/>
            <person name="Zdobnov E.M."/>
            <person name="James P.J."/>
            <person name="Bagnall N.H."/>
            <person name="Kotze A.C."/>
            <person name="Gibbs R.A."/>
            <person name="Richards S."/>
            <person name="Batterham P."/>
            <person name="Gasser R.B."/>
        </authorList>
    </citation>
    <scope>NUCLEOTIDE SEQUENCE [LARGE SCALE GENOMIC DNA]</scope>
    <source>
        <strain evidence="8 9">LS</strain>
        <tissue evidence="8">Full body</tissue>
    </source>
</reference>
<keyword evidence="5 6" id="KW-0378">Hydrolase</keyword>
<proteinExistence type="inferred from homology"/>
<dbReference type="PANTHER" id="PTHR11054:SF0">
    <property type="entry name" value="6-PHOSPHOGLUCONOLACTONASE"/>
    <property type="match status" value="1"/>
</dbReference>
<comment type="pathway">
    <text evidence="2 6">Carbohydrate degradation; pentose phosphate pathway; D-ribulose 5-phosphate from D-glucose 6-phosphate (oxidative stage): step 2/3.</text>
</comment>
<name>A0A0L0BMF2_LUCCU</name>
<accession>A0A0L0BMF2</accession>
<evidence type="ECO:0000256" key="6">
    <source>
        <dbReference type="RuleBase" id="RU365095"/>
    </source>
</evidence>
<evidence type="ECO:0000256" key="3">
    <source>
        <dbReference type="ARBA" id="ARBA00010662"/>
    </source>
</evidence>
<dbReference type="GO" id="GO:0006098">
    <property type="term" value="P:pentose-phosphate shunt"/>
    <property type="evidence" value="ECO:0007669"/>
    <property type="project" value="UniProtKB-UniPathway"/>
</dbReference>
<dbReference type="FunFam" id="3.40.50.1360:FF:000005">
    <property type="entry name" value="6-phosphogluconolactonase"/>
    <property type="match status" value="1"/>
</dbReference>
<keyword evidence="9" id="KW-1185">Reference proteome</keyword>
<organism evidence="8 9">
    <name type="scientific">Lucilia cuprina</name>
    <name type="common">Green bottle fly</name>
    <name type="synonym">Australian sheep blowfly</name>
    <dbReference type="NCBI Taxonomy" id="7375"/>
    <lineage>
        <taxon>Eukaryota</taxon>
        <taxon>Metazoa</taxon>
        <taxon>Ecdysozoa</taxon>
        <taxon>Arthropoda</taxon>
        <taxon>Hexapoda</taxon>
        <taxon>Insecta</taxon>
        <taxon>Pterygota</taxon>
        <taxon>Neoptera</taxon>
        <taxon>Endopterygota</taxon>
        <taxon>Diptera</taxon>
        <taxon>Brachycera</taxon>
        <taxon>Muscomorpha</taxon>
        <taxon>Oestroidea</taxon>
        <taxon>Calliphoridae</taxon>
        <taxon>Luciliinae</taxon>
        <taxon>Lucilia</taxon>
    </lineage>
</organism>
<dbReference type="AlphaFoldDB" id="A0A0L0BMF2"/>
<comment type="similarity">
    <text evidence="3 6">Belongs to the glucosamine/galactosamine-6-phosphate isomerase family. 6-phosphogluconolactonase subfamily.</text>
</comment>
<dbReference type="InterPro" id="IPR037171">
    <property type="entry name" value="NagB/RpiA_transferase-like"/>
</dbReference>
<dbReference type="UniPathway" id="UPA00115">
    <property type="reaction ID" value="UER00409"/>
</dbReference>
<dbReference type="InterPro" id="IPR039104">
    <property type="entry name" value="6PGL"/>
</dbReference>
<protein>
    <recommendedName>
        <fullName evidence="4 6">6-phosphogluconolactonase</fullName>
        <shortName evidence="6">6PGL</shortName>
        <ecNumber evidence="4 6">3.1.1.31</ecNumber>
    </recommendedName>
</protein>
<dbReference type="SUPFAM" id="SSF100950">
    <property type="entry name" value="NagB/RpiA/CoA transferase-like"/>
    <property type="match status" value="1"/>
</dbReference>
<comment type="catalytic activity">
    <reaction evidence="1 6">
        <text>6-phospho-D-glucono-1,5-lactone + H2O = 6-phospho-D-gluconate + H(+)</text>
        <dbReference type="Rhea" id="RHEA:12556"/>
        <dbReference type="ChEBI" id="CHEBI:15377"/>
        <dbReference type="ChEBI" id="CHEBI:15378"/>
        <dbReference type="ChEBI" id="CHEBI:57955"/>
        <dbReference type="ChEBI" id="CHEBI:58759"/>
        <dbReference type="EC" id="3.1.1.31"/>
    </reaction>
</comment>
<dbReference type="CDD" id="cd01400">
    <property type="entry name" value="6PGL"/>
    <property type="match status" value="1"/>
</dbReference>
<evidence type="ECO:0000256" key="1">
    <source>
        <dbReference type="ARBA" id="ARBA00000832"/>
    </source>
</evidence>
<feature type="domain" description="Glucosamine/galactosamine-6-phosphate isomerase" evidence="7">
    <location>
        <begin position="8"/>
        <end position="225"/>
    </location>
</feature>
<dbReference type="PANTHER" id="PTHR11054">
    <property type="entry name" value="6-PHOSPHOGLUCONOLACTONASE"/>
    <property type="match status" value="1"/>
</dbReference>
<dbReference type="Proteomes" id="UP000037069">
    <property type="component" value="Unassembled WGS sequence"/>
</dbReference>
<gene>
    <name evidence="8" type="ORF">FF38_04339</name>
</gene>
<dbReference type="EC" id="3.1.1.31" evidence="4 6"/>
<evidence type="ECO:0000313" key="8">
    <source>
        <dbReference type="EMBL" id="KNC21113.1"/>
    </source>
</evidence>
<evidence type="ECO:0000256" key="5">
    <source>
        <dbReference type="ARBA" id="ARBA00022801"/>
    </source>
</evidence>
<dbReference type="NCBIfam" id="TIGR01198">
    <property type="entry name" value="pgl"/>
    <property type="match status" value="1"/>
</dbReference>
<evidence type="ECO:0000256" key="2">
    <source>
        <dbReference type="ARBA" id="ARBA00004961"/>
    </source>
</evidence>
<dbReference type="InterPro" id="IPR006148">
    <property type="entry name" value="Glc/Gal-6P_isomerase"/>
</dbReference>
<dbReference type="InterPro" id="IPR005900">
    <property type="entry name" value="6-phosphogluconolactonase_DevB"/>
</dbReference>
<comment type="caution">
    <text evidence="8">The sequence shown here is derived from an EMBL/GenBank/DDBJ whole genome shotgun (WGS) entry which is preliminary data.</text>
</comment>
<evidence type="ECO:0000259" key="7">
    <source>
        <dbReference type="Pfam" id="PF01182"/>
    </source>
</evidence>
<evidence type="ECO:0000256" key="4">
    <source>
        <dbReference type="ARBA" id="ARBA00013198"/>
    </source>
</evidence>
<dbReference type="GO" id="GO:0017057">
    <property type="term" value="F:6-phosphogluconolactonase activity"/>
    <property type="evidence" value="ECO:0007669"/>
    <property type="project" value="UniProtKB-UniRule"/>
</dbReference>
<dbReference type="GO" id="GO:0005975">
    <property type="term" value="P:carbohydrate metabolic process"/>
    <property type="evidence" value="ECO:0007669"/>
    <property type="project" value="UniProtKB-UniRule"/>
</dbReference>
<dbReference type="OMA" id="YQLFEFE"/>
<dbReference type="Pfam" id="PF01182">
    <property type="entry name" value="Glucosamine_iso"/>
    <property type="match status" value="1"/>
</dbReference>
<dbReference type="Gene3D" id="3.40.50.1360">
    <property type="match status" value="1"/>
</dbReference>
<comment type="function">
    <text evidence="6">Hydrolysis of 6-phosphogluconolactone to 6-phosphogluconate.</text>
</comment>
<dbReference type="EMBL" id="JRES01001654">
    <property type="protein sequence ID" value="KNC21113.1"/>
    <property type="molecule type" value="Genomic_DNA"/>
</dbReference>
<evidence type="ECO:0000313" key="9">
    <source>
        <dbReference type="Proteomes" id="UP000037069"/>
    </source>
</evidence>
<sequence length="236" mass="26297">MHLHKVQSENEVIAQLGSMLAEKSQEAIDSNGVFRLGVSGGSVVNYLATALAETKMNLDKFKFFFCDERFVPETDKDSTSGVYKTTLLPKTSLKEEQFIGIDTNLTLKECAQDYEEKILKEFDMKSGDIPQFDLLILGIGPDGHTCSLFPQHPLLKEKDHLIAAIDNSPKPPPKRVTMTFPLINNAKMCLFVMCGEGKADIVKRIFKDKENLPAGMVKPHNNQVHLLLDEAAGKFI</sequence>
<dbReference type="OrthoDB" id="432544at2759"/>
<dbReference type="STRING" id="7375.A0A0L0BMF2"/>